<dbReference type="Proteomes" id="UP000255248">
    <property type="component" value="Unassembled WGS sequence"/>
</dbReference>
<keyword evidence="5" id="KW-0274">FAD</keyword>
<dbReference type="SUPFAM" id="SSF54292">
    <property type="entry name" value="2Fe-2S ferredoxin-like"/>
    <property type="match status" value="1"/>
</dbReference>
<dbReference type="Pfam" id="PF00175">
    <property type="entry name" value="NAD_binding_1"/>
    <property type="match status" value="1"/>
</dbReference>
<keyword evidence="2" id="KW-0285">Flavoprotein</keyword>
<dbReference type="InterPro" id="IPR017938">
    <property type="entry name" value="Riboflavin_synthase-like_b-brl"/>
</dbReference>
<evidence type="ECO:0000256" key="9">
    <source>
        <dbReference type="ARBA" id="ARBA00061434"/>
    </source>
</evidence>
<dbReference type="InterPro" id="IPR012675">
    <property type="entry name" value="Beta-grasp_dom_sf"/>
</dbReference>
<reference evidence="12 13" key="1">
    <citation type="submission" date="2018-06" db="EMBL/GenBank/DDBJ databases">
        <authorList>
            <consortium name="Pathogen Informatics"/>
            <person name="Doyle S."/>
        </authorList>
    </citation>
    <scope>NUCLEOTIDE SEQUENCE [LARGE SCALE GENOMIC DNA]</scope>
    <source>
        <strain evidence="12 13">NCTC12121</strain>
    </source>
</reference>
<dbReference type="PANTHER" id="PTHR47354:SF6">
    <property type="entry name" value="NADH OXIDOREDUCTASE HCR"/>
    <property type="match status" value="1"/>
</dbReference>
<evidence type="ECO:0000256" key="3">
    <source>
        <dbReference type="ARBA" id="ARBA00022714"/>
    </source>
</evidence>
<name>A0A376DCJ8_9GAMM</name>
<dbReference type="InterPro" id="IPR001041">
    <property type="entry name" value="2Fe-2S_ferredoxin-type"/>
</dbReference>
<dbReference type="SUPFAM" id="SSF52343">
    <property type="entry name" value="Ferredoxin reductase-like, C-terminal NADP-linked domain"/>
    <property type="match status" value="1"/>
</dbReference>
<dbReference type="GO" id="GO:0016491">
    <property type="term" value="F:oxidoreductase activity"/>
    <property type="evidence" value="ECO:0007669"/>
    <property type="project" value="UniProtKB-KW"/>
</dbReference>
<keyword evidence="6 12" id="KW-0560">Oxidoreductase</keyword>
<evidence type="ECO:0000256" key="6">
    <source>
        <dbReference type="ARBA" id="ARBA00023002"/>
    </source>
</evidence>
<dbReference type="InterPro" id="IPR017927">
    <property type="entry name" value="FAD-bd_FR_type"/>
</dbReference>
<dbReference type="Pfam" id="PF00111">
    <property type="entry name" value="Fer2"/>
    <property type="match status" value="1"/>
</dbReference>
<evidence type="ECO:0000256" key="7">
    <source>
        <dbReference type="ARBA" id="ARBA00023004"/>
    </source>
</evidence>
<dbReference type="EC" id="1.-.-.-" evidence="12"/>
<dbReference type="Gene3D" id="2.40.30.10">
    <property type="entry name" value="Translation factors"/>
    <property type="match status" value="1"/>
</dbReference>
<dbReference type="PROSITE" id="PS51384">
    <property type="entry name" value="FAD_FR"/>
    <property type="match status" value="1"/>
</dbReference>
<keyword evidence="8" id="KW-0411">Iron-sulfur</keyword>
<evidence type="ECO:0000313" key="13">
    <source>
        <dbReference type="Proteomes" id="UP000255248"/>
    </source>
</evidence>
<dbReference type="InterPro" id="IPR036010">
    <property type="entry name" value="2Fe-2S_ferredoxin-like_sf"/>
</dbReference>
<sequence>MPGAAFVLREPTIMTMPTPQCPHRMQVHSLHQETPDVWSLNLICPDFYPYRPGQYALVSIGASAETLRAYTLSSTPGLSPFITLTVRRIADGLGSGWLTRQVKPGDYLWLSPAQGDFTCPQPGADAYLMLAAGCGVTPIIAMTRWLLLHRPTNDIALIYAVRSPRDIIFAAEWRRLAAAYPRLQLILLAENDASGAILPGRLSQAVLAQVANLPARTVMICGPAPYMRQAQNLVNELGVAAHQIHLERFQPETANTPRDGTLRIRSCSHPGDYRAAVGSTLLSAMEQNQLPVQAACRAGVCGCCKTRILRGDYRVGSTQTLTAEEIAQGYVLACCCQLNGDVELA</sequence>
<dbReference type="STRING" id="93378.A9798_05970"/>
<evidence type="ECO:0000259" key="10">
    <source>
        <dbReference type="PROSITE" id="PS51085"/>
    </source>
</evidence>
<dbReference type="EMBL" id="UFXZ01000001">
    <property type="protein sequence ID" value="STC86812.1"/>
    <property type="molecule type" value="Genomic_DNA"/>
</dbReference>
<feature type="domain" description="FAD-binding FR-type" evidence="11">
    <location>
        <begin position="20"/>
        <end position="120"/>
    </location>
</feature>
<evidence type="ECO:0000256" key="4">
    <source>
        <dbReference type="ARBA" id="ARBA00022723"/>
    </source>
</evidence>
<dbReference type="AlphaFoldDB" id="A0A376DCJ8"/>
<evidence type="ECO:0000256" key="5">
    <source>
        <dbReference type="ARBA" id="ARBA00022827"/>
    </source>
</evidence>
<evidence type="ECO:0000256" key="1">
    <source>
        <dbReference type="ARBA" id="ARBA00001974"/>
    </source>
</evidence>
<feature type="domain" description="2Fe-2S ferredoxin-type" evidence="10">
    <location>
        <begin position="260"/>
        <end position="345"/>
    </location>
</feature>
<dbReference type="InterPro" id="IPR050415">
    <property type="entry name" value="MRET"/>
</dbReference>
<dbReference type="PROSITE" id="PS51085">
    <property type="entry name" value="2FE2S_FER_2"/>
    <property type="match status" value="1"/>
</dbReference>
<keyword evidence="7" id="KW-0408">Iron</keyword>
<dbReference type="NCBIfam" id="NF007964">
    <property type="entry name" value="PRK10684.1"/>
    <property type="match status" value="1"/>
</dbReference>
<dbReference type="CDD" id="cd00207">
    <property type="entry name" value="fer2"/>
    <property type="match status" value="1"/>
</dbReference>
<evidence type="ECO:0000256" key="2">
    <source>
        <dbReference type="ARBA" id="ARBA00022630"/>
    </source>
</evidence>
<keyword evidence="3" id="KW-0001">2Fe-2S</keyword>
<dbReference type="InterPro" id="IPR001433">
    <property type="entry name" value="OxRdtase_FAD/NAD-bd"/>
</dbReference>
<protein>
    <submittedName>
        <fullName evidence="12">NADH oxidoreductase hcr</fullName>
        <ecNumber evidence="12">1.-.-.-</ecNumber>
    </submittedName>
</protein>
<dbReference type="SUPFAM" id="SSF63380">
    <property type="entry name" value="Riboflavin synthase domain-like"/>
    <property type="match status" value="1"/>
</dbReference>
<proteinExistence type="inferred from homology"/>
<keyword evidence="4" id="KW-0479">Metal-binding</keyword>
<gene>
    <name evidence="12" type="primary">hcr</name>
    <name evidence="12" type="ORF">NCTC12121_01281</name>
</gene>
<dbReference type="CDD" id="cd06215">
    <property type="entry name" value="FNR_iron_sulfur_binding_1"/>
    <property type="match status" value="1"/>
</dbReference>
<evidence type="ECO:0000256" key="8">
    <source>
        <dbReference type="ARBA" id="ARBA00023014"/>
    </source>
</evidence>
<evidence type="ECO:0000313" key="12">
    <source>
        <dbReference type="EMBL" id="STC86812.1"/>
    </source>
</evidence>
<dbReference type="GO" id="GO:0046872">
    <property type="term" value="F:metal ion binding"/>
    <property type="evidence" value="ECO:0007669"/>
    <property type="project" value="UniProtKB-KW"/>
</dbReference>
<evidence type="ECO:0000259" key="11">
    <source>
        <dbReference type="PROSITE" id="PS51384"/>
    </source>
</evidence>
<dbReference type="PRINTS" id="PR00410">
    <property type="entry name" value="PHEHYDRXLASE"/>
</dbReference>
<accession>A0A376DCJ8</accession>
<dbReference type="PANTHER" id="PTHR47354">
    <property type="entry name" value="NADH OXIDOREDUCTASE HCR"/>
    <property type="match status" value="1"/>
</dbReference>
<dbReference type="InterPro" id="IPR039261">
    <property type="entry name" value="FNR_nucleotide-bd"/>
</dbReference>
<organism evidence="12 13">
    <name type="scientific">Edwardsiella hoshinae</name>
    <dbReference type="NCBI Taxonomy" id="93378"/>
    <lineage>
        <taxon>Bacteria</taxon>
        <taxon>Pseudomonadati</taxon>
        <taxon>Pseudomonadota</taxon>
        <taxon>Gammaproteobacteria</taxon>
        <taxon>Enterobacterales</taxon>
        <taxon>Hafniaceae</taxon>
        <taxon>Edwardsiella</taxon>
    </lineage>
</organism>
<dbReference type="Gene3D" id="3.40.50.80">
    <property type="entry name" value="Nucleotide-binding domain of ferredoxin-NADP reductase (FNR) module"/>
    <property type="match status" value="1"/>
</dbReference>
<comment type="cofactor">
    <cofactor evidence="1">
        <name>FAD</name>
        <dbReference type="ChEBI" id="CHEBI:57692"/>
    </cofactor>
</comment>
<comment type="similarity">
    <text evidence="9">In the N-terminal section; belongs to the FAD-binding oxidoreductase type 6 family.</text>
</comment>
<dbReference type="Gene3D" id="3.10.20.30">
    <property type="match status" value="1"/>
</dbReference>
<dbReference type="GO" id="GO:0051537">
    <property type="term" value="F:2 iron, 2 sulfur cluster binding"/>
    <property type="evidence" value="ECO:0007669"/>
    <property type="project" value="UniProtKB-KW"/>
</dbReference>